<dbReference type="SUPFAM" id="SSF46785">
    <property type="entry name" value="Winged helix' DNA-binding domain"/>
    <property type="match status" value="1"/>
</dbReference>
<name>A0A162TSX5_9BACL</name>
<comment type="similarity">
    <text evidence="1">Belongs to the BlaI transcriptional regulatory family.</text>
</comment>
<organism evidence="6 8">
    <name type="scientific">Ferroacidibacillus organovorans</name>
    <dbReference type="NCBI Taxonomy" id="1765683"/>
    <lineage>
        <taxon>Bacteria</taxon>
        <taxon>Bacillati</taxon>
        <taxon>Bacillota</taxon>
        <taxon>Bacilli</taxon>
        <taxon>Bacillales</taxon>
        <taxon>Alicyclobacillaceae</taxon>
        <taxon>Ferroacidibacillus</taxon>
    </lineage>
</organism>
<dbReference type="Pfam" id="PF03965">
    <property type="entry name" value="Penicillinase_R"/>
    <property type="match status" value="1"/>
</dbReference>
<reference evidence="6 8" key="2">
    <citation type="submission" date="2017-02" db="EMBL/GenBank/DDBJ databases">
        <title>Draft genome of Acidibacillus ferrooxidans Huett2.</title>
        <authorList>
            <person name="Schopf S."/>
        </authorList>
    </citation>
    <scope>NUCLEOTIDE SEQUENCE [LARGE SCALE GENOMIC DNA]</scope>
    <source>
        <strain evidence="6 8">Huett2</strain>
    </source>
</reference>
<dbReference type="OrthoDB" id="2989615at2"/>
<dbReference type="EMBL" id="LSUQ01000023">
    <property type="protein sequence ID" value="OAG93800.1"/>
    <property type="molecule type" value="Genomic_DNA"/>
</dbReference>
<keyword evidence="8" id="KW-1185">Reference proteome</keyword>
<evidence type="ECO:0000313" key="8">
    <source>
        <dbReference type="Proteomes" id="UP000190229"/>
    </source>
</evidence>
<dbReference type="Gene3D" id="1.10.10.10">
    <property type="entry name" value="Winged helix-like DNA-binding domain superfamily/Winged helix DNA-binding domain"/>
    <property type="match status" value="1"/>
</dbReference>
<dbReference type="InterPro" id="IPR005650">
    <property type="entry name" value="BlaI_family"/>
</dbReference>
<evidence type="ECO:0000313" key="6">
    <source>
        <dbReference type="EMBL" id="OPG17377.1"/>
    </source>
</evidence>
<evidence type="ECO:0000256" key="4">
    <source>
        <dbReference type="ARBA" id="ARBA00023163"/>
    </source>
</evidence>
<dbReference type="AlphaFoldDB" id="A0A162TSX5"/>
<dbReference type="InterPro" id="IPR036390">
    <property type="entry name" value="WH_DNA-bd_sf"/>
</dbReference>
<evidence type="ECO:0000256" key="1">
    <source>
        <dbReference type="ARBA" id="ARBA00011046"/>
    </source>
</evidence>
<keyword evidence="4" id="KW-0804">Transcription</keyword>
<keyword evidence="3" id="KW-0238">DNA-binding</keyword>
<dbReference type="InterPro" id="IPR036388">
    <property type="entry name" value="WH-like_DNA-bd_sf"/>
</dbReference>
<dbReference type="STRING" id="1765683.B2M26_01175"/>
<dbReference type="Proteomes" id="UP000190229">
    <property type="component" value="Unassembled WGS sequence"/>
</dbReference>
<protein>
    <submittedName>
        <fullName evidence="6">Uncharacterized protein</fullName>
    </submittedName>
</protein>
<proteinExistence type="inferred from homology"/>
<evidence type="ECO:0000313" key="7">
    <source>
        <dbReference type="Proteomes" id="UP000077421"/>
    </source>
</evidence>
<dbReference type="RefSeq" id="WP_067564634.1">
    <property type="nucleotide sequence ID" value="NZ_LSUQ01000023.1"/>
</dbReference>
<keyword evidence="2" id="KW-0805">Transcription regulation</keyword>
<evidence type="ECO:0000256" key="3">
    <source>
        <dbReference type="ARBA" id="ARBA00023125"/>
    </source>
</evidence>
<gene>
    <name evidence="5" type="ORF">AYW79_08785</name>
    <name evidence="6" type="ORF">B2M26_01175</name>
</gene>
<comment type="caution">
    <text evidence="6">The sequence shown here is derived from an EMBL/GenBank/DDBJ whole genome shotgun (WGS) entry which is preliminary data.</text>
</comment>
<dbReference type="EMBL" id="MWPS01000003">
    <property type="protein sequence ID" value="OPG17377.1"/>
    <property type="molecule type" value="Genomic_DNA"/>
</dbReference>
<dbReference type="GO" id="GO:0003677">
    <property type="term" value="F:DNA binding"/>
    <property type="evidence" value="ECO:0007669"/>
    <property type="project" value="UniProtKB-KW"/>
</dbReference>
<sequence>MEKGALRQQVLWIVREKGSCTTMDVCSAVRQDRDISLTAVQTVLNRLVEQKLLIRSGTRRHYRYEAQPTEEVIKARASKAASDLLSQSGELGLTHFLDTMDELLPDSIQQLERLLAERRKMRKEE</sequence>
<reference evidence="5 7" key="1">
    <citation type="submission" date="2016-02" db="EMBL/GenBank/DDBJ databases">
        <title>Draft genome sequence of Acidibacillus ferrooxidans SLC66.</title>
        <authorList>
            <person name="Oliveira G."/>
            <person name="Nancucheo I."/>
            <person name="Dall'Agnol H."/>
            <person name="Johnson B."/>
            <person name="Oliveira R."/>
            <person name="Nunes G.L."/>
            <person name="Tzotzos G."/>
            <person name="Orellana S.C."/>
            <person name="Salim A.C."/>
            <person name="Araujo F.M."/>
        </authorList>
    </citation>
    <scope>NUCLEOTIDE SEQUENCE [LARGE SCALE GENOMIC DNA]</scope>
    <source>
        <strain evidence="5 7">SLC66</strain>
    </source>
</reference>
<evidence type="ECO:0000313" key="5">
    <source>
        <dbReference type="EMBL" id="OAG93800.1"/>
    </source>
</evidence>
<dbReference type="Proteomes" id="UP000077421">
    <property type="component" value="Unassembled WGS sequence"/>
</dbReference>
<accession>A0A162TSX5</accession>
<evidence type="ECO:0000256" key="2">
    <source>
        <dbReference type="ARBA" id="ARBA00023015"/>
    </source>
</evidence>
<dbReference type="GO" id="GO:0045892">
    <property type="term" value="P:negative regulation of DNA-templated transcription"/>
    <property type="evidence" value="ECO:0007669"/>
    <property type="project" value="InterPro"/>
</dbReference>